<dbReference type="AlphaFoldDB" id="A0AA96WJ26"/>
<keyword evidence="3" id="KW-0812">Transmembrane</keyword>
<feature type="coiled-coil region" evidence="1">
    <location>
        <begin position="53"/>
        <end position="97"/>
    </location>
</feature>
<evidence type="ECO:0000256" key="1">
    <source>
        <dbReference type="SAM" id="Coils"/>
    </source>
</evidence>
<keyword evidence="3" id="KW-0472">Membrane</keyword>
<dbReference type="EMBL" id="CP053586">
    <property type="protein sequence ID" value="WNZ26059.1"/>
    <property type="molecule type" value="Genomic_DNA"/>
</dbReference>
<feature type="region of interest" description="Disordered" evidence="2">
    <location>
        <begin position="241"/>
        <end position="261"/>
    </location>
</feature>
<keyword evidence="1" id="KW-0175">Coiled coil</keyword>
<gene>
    <name evidence="4" type="ORF">HJG54_26685</name>
</gene>
<evidence type="ECO:0000256" key="2">
    <source>
        <dbReference type="SAM" id="MobiDB-lite"/>
    </source>
</evidence>
<feature type="compositionally biased region" description="Low complexity" evidence="2">
    <location>
        <begin position="243"/>
        <end position="261"/>
    </location>
</feature>
<keyword evidence="3" id="KW-1133">Transmembrane helix</keyword>
<reference evidence="4" key="1">
    <citation type="submission" date="2020-05" db="EMBL/GenBank/DDBJ databases">
        <authorList>
            <person name="Zhu T."/>
            <person name="Keshari N."/>
            <person name="Lu X."/>
        </authorList>
    </citation>
    <scope>NUCLEOTIDE SEQUENCE</scope>
    <source>
        <strain evidence="4">NK1-12</strain>
    </source>
</reference>
<name>A0AA96WJ26_9CYAN</name>
<feature type="transmembrane region" description="Helical" evidence="3">
    <location>
        <begin position="23"/>
        <end position="49"/>
    </location>
</feature>
<evidence type="ECO:0000313" key="4">
    <source>
        <dbReference type="EMBL" id="WNZ26059.1"/>
    </source>
</evidence>
<evidence type="ECO:0000256" key="3">
    <source>
        <dbReference type="SAM" id="Phobius"/>
    </source>
</evidence>
<organism evidence="4">
    <name type="scientific">Leptolyngbya sp. NK1-12</name>
    <dbReference type="NCBI Taxonomy" id="2547451"/>
    <lineage>
        <taxon>Bacteria</taxon>
        <taxon>Bacillati</taxon>
        <taxon>Cyanobacteriota</taxon>
        <taxon>Cyanophyceae</taxon>
        <taxon>Leptolyngbyales</taxon>
        <taxon>Leptolyngbyaceae</taxon>
        <taxon>Leptolyngbya group</taxon>
        <taxon>Leptolyngbya</taxon>
    </lineage>
</organism>
<dbReference type="RefSeq" id="WP_316432249.1">
    <property type="nucleotide sequence ID" value="NZ_CP053586.1"/>
</dbReference>
<proteinExistence type="predicted"/>
<sequence>MTYGGDFMTVGEGRDETPTYPKVFGVSITPTVGAILLTLLGAVVAYLLWANLVQGTLQRNRELKADIAAKEQQLLNQEETQKQIAAARTRLQEAQQLQADVRSLFASEDSLNTLLLDINERVQSVNAGITDPARRATLARFDLNTEESGLITDGSLGGQVNNQLERRVYDVEIRGTFPQTQSIIRNIERLQPLLVVSDLNSSLDATSQRIVLDDRGRLTPTGQPDTRITTTFKLAALVPVDTPAPTAAPETPAETTTPPAQ</sequence>
<accession>A0AA96WJ26</accession>
<protein>
    <submittedName>
        <fullName evidence="4">Pilus assembly protein PilO</fullName>
    </submittedName>
</protein>